<evidence type="ECO:0000313" key="1">
    <source>
        <dbReference type="EMBL" id="QPX48295.1"/>
    </source>
</evidence>
<keyword evidence="2" id="KW-1185">Reference proteome</keyword>
<sequence length="109" mass="11377">MALPLNVFKTVTRIASTSPVGIYTAPVGYSGVVLLAQAANISSDTKTISFSHKRSSTTTEIVKDLAIQGNDSTSLLFGKLVLESGDSLVLSASDATNIKFIGSVLETLN</sequence>
<dbReference type="Proteomes" id="UP000664915">
    <property type="component" value="Segment"/>
</dbReference>
<evidence type="ECO:0000313" key="2">
    <source>
        <dbReference type="Proteomes" id="UP000664915"/>
    </source>
</evidence>
<protein>
    <submittedName>
        <fullName evidence="1">Uncharacterized protein</fullName>
    </submittedName>
</protein>
<dbReference type="EMBL" id="MW015081">
    <property type="protein sequence ID" value="QPX48295.1"/>
    <property type="molecule type" value="Genomic_DNA"/>
</dbReference>
<accession>A0A879R471</accession>
<proteinExistence type="predicted"/>
<name>A0A879R471_9CAUD</name>
<dbReference type="RefSeq" id="YP_010670305.1">
    <property type="nucleotide sequence ID" value="NC_070963.1"/>
</dbReference>
<dbReference type="GeneID" id="77946500"/>
<dbReference type="KEGG" id="vg:77946500"/>
<organism evidence="1 2">
    <name type="scientific">Synechococcus phage S-SRM01</name>
    <dbReference type="NCBI Taxonomy" id="2781608"/>
    <lineage>
        <taxon>Viruses</taxon>
        <taxon>Duplodnaviria</taxon>
        <taxon>Heunggongvirae</taxon>
        <taxon>Uroviricota</taxon>
        <taxon>Caudoviricetes</taxon>
        <taxon>Pantevenvirales</taxon>
        <taxon>Kyanoviridae</taxon>
        <taxon>Serangoonvirus</taxon>
        <taxon>Serangoonvirus essarone</taxon>
    </lineage>
</organism>
<reference evidence="1" key="1">
    <citation type="submission" date="2020-09" db="EMBL/GenBank/DDBJ databases">
        <authorList>
            <person name="Zhang D."/>
            <person name="Hatherill J.R."/>
            <person name="Ramirez J.F."/>
            <person name="Edinger B."/>
            <person name="Balarin R."/>
            <person name="Sullivan A."/>
            <person name="Humpal K.M."/>
            <person name="Guseva A."/>
            <person name="Butela K.A."/>
            <person name="Garlena R.A."/>
            <person name="Russell D.A."/>
            <person name="Pope W.H."/>
            <person name="Jacobs-Sera D."/>
            <person name="Hatfull G.F."/>
        </authorList>
    </citation>
    <scope>NUCLEOTIDE SEQUENCE</scope>
</reference>